<proteinExistence type="predicted"/>
<keyword evidence="2" id="KW-1185">Reference proteome</keyword>
<name>A0AAD6VPS1_9AGAR</name>
<dbReference type="InterPro" id="IPR053354">
    <property type="entry name" value="MGDG_epimerase"/>
</dbReference>
<dbReference type="Proteomes" id="UP001219525">
    <property type="component" value="Unassembled WGS sequence"/>
</dbReference>
<dbReference type="PANTHER" id="PTHR43558:SF6">
    <property type="entry name" value="REDUCTASE, PUTATIVE (AFU_ORTHOLOGUE AFUA_3G10540)-RELATED"/>
    <property type="match status" value="1"/>
</dbReference>
<protein>
    <submittedName>
        <fullName evidence="1">Uncharacterized protein</fullName>
    </submittedName>
</protein>
<comment type="caution">
    <text evidence="1">The sequence shown here is derived from an EMBL/GenBank/DDBJ whole genome shotgun (WGS) entry which is preliminary data.</text>
</comment>
<gene>
    <name evidence="1" type="ORF">GGX14DRAFT_564087</name>
</gene>
<evidence type="ECO:0000313" key="2">
    <source>
        <dbReference type="Proteomes" id="UP001219525"/>
    </source>
</evidence>
<reference evidence="1" key="1">
    <citation type="submission" date="2023-03" db="EMBL/GenBank/DDBJ databases">
        <title>Massive genome expansion in bonnet fungi (Mycena s.s.) driven by repeated elements and novel gene families across ecological guilds.</title>
        <authorList>
            <consortium name="Lawrence Berkeley National Laboratory"/>
            <person name="Harder C.B."/>
            <person name="Miyauchi S."/>
            <person name="Viragh M."/>
            <person name="Kuo A."/>
            <person name="Thoen E."/>
            <person name="Andreopoulos B."/>
            <person name="Lu D."/>
            <person name="Skrede I."/>
            <person name="Drula E."/>
            <person name="Henrissat B."/>
            <person name="Morin E."/>
            <person name="Kohler A."/>
            <person name="Barry K."/>
            <person name="LaButti K."/>
            <person name="Morin E."/>
            <person name="Salamov A."/>
            <person name="Lipzen A."/>
            <person name="Mereny Z."/>
            <person name="Hegedus B."/>
            <person name="Baldrian P."/>
            <person name="Stursova M."/>
            <person name="Weitz H."/>
            <person name="Taylor A."/>
            <person name="Grigoriev I.V."/>
            <person name="Nagy L.G."/>
            <person name="Martin F."/>
            <person name="Kauserud H."/>
        </authorList>
    </citation>
    <scope>NUCLEOTIDE SEQUENCE</scope>
    <source>
        <strain evidence="1">9144</strain>
    </source>
</reference>
<organism evidence="1 2">
    <name type="scientific">Mycena pura</name>
    <dbReference type="NCBI Taxonomy" id="153505"/>
    <lineage>
        <taxon>Eukaryota</taxon>
        <taxon>Fungi</taxon>
        <taxon>Dikarya</taxon>
        <taxon>Basidiomycota</taxon>
        <taxon>Agaricomycotina</taxon>
        <taxon>Agaricomycetes</taxon>
        <taxon>Agaricomycetidae</taxon>
        <taxon>Agaricales</taxon>
        <taxon>Marasmiineae</taxon>
        <taxon>Mycenaceae</taxon>
        <taxon>Mycena</taxon>
    </lineage>
</organism>
<evidence type="ECO:0000313" key="1">
    <source>
        <dbReference type="EMBL" id="KAJ7213043.1"/>
    </source>
</evidence>
<sequence length="792" mass="89850">MMMREHSLHTRSCVGQHGIEKIRGKRYTKGIRYGKTKQQDKPVAGEHDKDKFMGLFYPSAVLPSPRKCCKVCRQALSDYQTSKKHIPLALLVVAPHVQNALPRLTSPPSALKWENSSIRAQETIEQHVEAHEKHRAKRLSGTTDDVPRLVDLVANRLATMGDAKTIEDTLAEMPPVILQNNIWRWHGIPYPILRHILLRLYYDSAKEGGDLFAPSADLHTQIDEWILSNEKWLRGGADPLQWQHGLVTLNDAEHVFPDYVLTKSERTITRPGLLPGFEVLCEARAAKIFIQPSTAAFKCNFYRMSDGLLRNLDWSNVLVAGGIVLGTLMAGDGSPNHVLDWRSSDIDIYVYGLSPEDANKKIQHVFDTFSSNLPPGARTFAVRNLKTITFYARYPLRRIQIVLKLVESPREVLLNFDLDICAMGWDGMNVWMLPRAARSLETGCNIFTMDLIDGHYLSARRASQPQRVFKYANRGYGIRFLPSYMSALQRILHVPDHGGPPIPHDLSAIADETRRWIETWLTRGFNFPRYVGAISPRILPGYSLSGFAMFMRHVALWEMGQRGRISVLDEWGPGSSYDERSQATSPDYEYPWNSAFTFAGYRTHINQANAAEVERWIRADISGRLRRHGVTTDAEISDAVQRISCAPSLEILLNPGFDVCLPVLLPCDFAVFANDLVSQAQAAAGLKETKLLEPAIRGLNPLGTAGKNKEGLFLWRVGRDLMWQQLDRRIDEVFEALHAFRRVNIDLDEERQANRLSVELSRRKFRGEEGDEFHAFVQWVGKRPLRVGIMQE</sequence>
<dbReference type="AlphaFoldDB" id="A0AAD6VPS1"/>
<accession>A0AAD6VPS1</accession>
<dbReference type="PANTHER" id="PTHR43558">
    <property type="entry name" value="REDUCTASE, PUTATIVE (AFU_ORTHOLOGUE AFUA_3G10540)-RELATED"/>
    <property type="match status" value="1"/>
</dbReference>
<dbReference type="EMBL" id="JARJCW010000022">
    <property type="protein sequence ID" value="KAJ7213043.1"/>
    <property type="molecule type" value="Genomic_DNA"/>
</dbReference>